<dbReference type="InterPro" id="IPR036909">
    <property type="entry name" value="Cyt_c-like_dom_sf"/>
</dbReference>
<evidence type="ECO:0000313" key="2">
    <source>
        <dbReference type="EMBL" id="TKI70339.1"/>
    </source>
</evidence>
<dbReference type="EMBL" id="SZPX01000002">
    <property type="protein sequence ID" value="TKI70339.1"/>
    <property type="molecule type" value="Genomic_DNA"/>
</dbReference>
<dbReference type="SUPFAM" id="SSF46626">
    <property type="entry name" value="Cytochrome c"/>
    <property type="match status" value="1"/>
</dbReference>
<evidence type="ECO:0000313" key="3">
    <source>
        <dbReference type="Proteomes" id="UP000309561"/>
    </source>
</evidence>
<organism evidence="2 3">
    <name type="scientific">Sulfurimonas crateris</name>
    <dbReference type="NCBI Taxonomy" id="2574727"/>
    <lineage>
        <taxon>Bacteria</taxon>
        <taxon>Pseudomonadati</taxon>
        <taxon>Campylobacterota</taxon>
        <taxon>Epsilonproteobacteria</taxon>
        <taxon>Campylobacterales</taxon>
        <taxon>Sulfurimonadaceae</taxon>
        <taxon>Sulfurimonas</taxon>
    </lineage>
</organism>
<dbReference type="Proteomes" id="UP000309561">
    <property type="component" value="Unassembled WGS sequence"/>
</dbReference>
<dbReference type="GO" id="GO:0020037">
    <property type="term" value="F:heme binding"/>
    <property type="evidence" value="ECO:0007669"/>
    <property type="project" value="InterPro"/>
</dbReference>
<dbReference type="RefSeq" id="WP_137012285.1">
    <property type="nucleotide sequence ID" value="NZ_SZPX01000002.1"/>
</dbReference>
<protein>
    <submittedName>
        <fullName evidence="2">Cytochrome C</fullName>
    </submittedName>
</protein>
<dbReference type="Gene3D" id="1.10.760.10">
    <property type="entry name" value="Cytochrome c-like domain"/>
    <property type="match status" value="1"/>
</dbReference>
<name>A0A4U2Z7X0_9BACT</name>
<gene>
    <name evidence="2" type="ORF">FCU45_03385</name>
</gene>
<comment type="caution">
    <text evidence="2">The sequence shown here is derived from an EMBL/GenBank/DDBJ whole genome shotgun (WGS) entry which is preliminary data.</text>
</comment>
<proteinExistence type="predicted"/>
<sequence>MSKFLMFVLSISIFTSISASAAIYKGQREFVRNCVKCHKAGQSYIATKRKIEWKSYTRAKGKRLQDIHLKSDKAKKSHKYFESKKFSKNTRHLEDFLLEYAKDSGNVPACN</sequence>
<evidence type="ECO:0000256" key="1">
    <source>
        <dbReference type="SAM" id="SignalP"/>
    </source>
</evidence>
<feature type="chain" id="PRO_5020721138" evidence="1">
    <location>
        <begin position="22"/>
        <end position="111"/>
    </location>
</feature>
<accession>A0A4U2Z7X0</accession>
<reference evidence="2 3" key="1">
    <citation type="submission" date="2019-04" db="EMBL/GenBank/DDBJ databases">
        <title>Sulfurimonas crateris sp. nov. a facultative anaerobic sulfur-oxidizing chemolithautotrophic bacterium isolated from a terrestrial mud vulcano.</title>
        <authorList>
            <person name="Ratnikova N.M."/>
            <person name="Slobodkin A.I."/>
            <person name="Merkel A.Y."/>
            <person name="Novikov A."/>
            <person name="Bonch-Osmolovskaya E.A."/>
            <person name="Slobodkina G.B."/>
        </authorList>
    </citation>
    <scope>NUCLEOTIDE SEQUENCE [LARGE SCALE GENOMIC DNA]</scope>
    <source>
        <strain evidence="2 3">SN118</strain>
    </source>
</reference>
<keyword evidence="3" id="KW-1185">Reference proteome</keyword>
<feature type="signal peptide" evidence="1">
    <location>
        <begin position="1"/>
        <end position="21"/>
    </location>
</feature>
<keyword evidence="1" id="KW-0732">Signal</keyword>
<dbReference type="AlphaFoldDB" id="A0A4U2Z7X0"/>
<dbReference type="GO" id="GO:0009055">
    <property type="term" value="F:electron transfer activity"/>
    <property type="evidence" value="ECO:0007669"/>
    <property type="project" value="InterPro"/>
</dbReference>
<dbReference type="OrthoDB" id="5334893at2"/>